<name>A0A6G7YQL7_9SPHN</name>
<evidence type="ECO:0008006" key="3">
    <source>
        <dbReference type="Google" id="ProtNLM"/>
    </source>
</evidence>
<dbReference type="RefSeq" id="WP_166411420.1">
    <property type="nucleotide sequence ID" value="NZ_CP049869.1"/>
</dbReference>
<evidence type="ECO:0000313" key="1">
    <source>
        <dbReference type="EMBL" id="QIK79029.1"/>
    </source>
</evidence>
<dbReference type="Proteomes" id="UP000503222">
    <property type="component" value="Chromosome"/>
</dbReference>
<reference evidence="1 2" key="1">
    <citation type="submission" date="2020-03" db="EMBL/GenBank/DDBJ databases">
        <title>Sphingomonas sp. nov., isolated from fish.</title>
        <authorList>
            <person name="Hyun D.-W."/>
            <person name="Bae J.-W."/>
        </authorList>
    </citation>
    <scope>NUCLEOTIDE SEQUENCE [LARGE SCALE GENOMIC DNA]</scope>
    <source>
        <strain evidence="1 2">HDW15B</strain>
    </source>
</reference>
<dbReference type="AlphaFoldDB" id="A0A6G7YQL7"/>
<dbReference type="EMBL" id="CP049869">
    <property type="protein sequence ID" value="QIK79029.1"/>
    <property type="molecule type" value="Genomic_DNA"/>
</dbReference>
<protein>
    <recommendedName>
        <fullName evidence="3">SGNH/GDSL hydrolase family protein</fullName>
    </recommendedName>
</protein>
<evidence type="ECO:0000313" key="2">
    <source>
        <dbReference type="Proteomes" id="UP000503222"/>
    </source>
</evidence>
<dbReference type="KEGG" id="spii:G7077_09125"/>
<keyword evidence="2" id="KW-1185">Reference proteome</keyword>
<proteinExistence type="predicted"/>
<sequence length="263" mass="29089">MDKATGMTPTPNGSIMTEQPTILLFGDSHSHAVHLAVEKRRTKGLSSPVTVHRIRKRKETGEWVGNTSFDGFLNHISTLGPSDIVLSAIGGNEHAAFSIVQHPVPFDFHMENLALTKGSQIIPYRMIMPALAESIERGTARKLKAVCEATSARVVHLIPPPPIAANEFISRHREPLYARQGIHSSGVSSPELRLKFWLLQLRILYKHCRAYGAEVMLPPAKAAEAGFLRAKYYGTDATHANRHYGELVLRSVEAQFCSHGTQR</sequence>
<gene>
    <name evidence="1" type="ORF">G7077_09125</name>
</gene>
<accession>A0A6G7YQL7</accession>
<organism evidence="1 2">
    <name type="scientific">Sphingomonas piscis</name>
    <dbReference type="NCBI Taxonomy" id="2714943"/>
    <lineage>
        <taxon>Bacteria</taxon>
        <taxon>Pseudomonadati</taxon>
        <taxon>Pseudomonadota</taxon>
        <taxon>Alphaproteobacteria</taxon>
        <taxon>Sphingomonadales</taxon>
        <taxon>Sphingomonadaceae</taxon>
        <taxon>Sphingomonas</taxon>
    </lineage>
</organism>